<proteinExistence type="predicted"/>
<keyword evidence="2" id="KW-0732">Signal</keyword>
<feature type="region of interest" description="Disordered" evidence="1">
    <location>
        <begin position="165"/>
        <end position="188"/>
    </location>
</feature>
<keyword evidence="4" id="KW-1185">Reference proteome</keyword>
<dbReference type="Proteomes" id="UP001390339">
    <property type="component" value="Unassembled WGS sequence"/>
</dbReference>
<reference evidence="3 4" key="1">
    <citation type="journal article" date="2024" name="IMA Fungus">
        <title>Apiospora arundinis, a panoply of carbohydrate-active enzymes and secondary metabolites.</title>
        <authorList>
            <person name="Sorensen T."/>
            <person name="Petersen C."/>
            <person name="Muurmann A.T."/>
            <person name="Christiansen J.V."/>
            <person name="Brundto M.L."/>
            <person name="Overgaard C.K."/>
            <person name="Boysen A.T."/>
            <person name="Wollenberg R.D."/>
            <person name="Larsen T.O."/>
            <person name="Sorensen J.L."/>
            <person name="Nielsen K.L."/>
            <person name="Sondergaard T.E."/>
        </authorList>
    </citation>
    <scope>NUCLEOTIDE SEQUENCE [LARGE SCALE GENOMIC DNA]</scope>
    <source>
        <strain evidence="3 4">AAU 773</strain>
    </source>
</reference>
<evidence type="ECO:0000313" key="4">
    <source>
        <dbReference type="Proteomes" id="UP001390339"/>
    </source>
</evidence>
<organism evidence="3 4">
    <name type="scientific">Apiospora arundinis</name>
    <dbReference type="NCBI Taxonomy" id="335852"/>
    <lineage>
        <taxon>Eukaryota</taxon>
        <taxon>Fungi</taxon>
        <taxon>Dikarya</taxon>
        <taxon>Ascomycota</taxon>
        <taxon>Pezizomycotina</taxon>
        <taxon>Sordariomycetes</taxon>
        <taxon>Xylariomycetidae</taxon>
        <taxon>Amphisphaeriales</taxon>
        <taxon>Apiosporaceae</taxon>
        <taxon>Apiospora</taxon>
    </lineage>
</organism>
<evidence type="ECO:0000313" key="3">
    <source>
        <dbReference type="EMBL" id="KAK8862804.1"/>
    </source>
</evidence>
<dbReference type="EMBL" id="JAPCWZ010000005">
    <property type="protein sequence ID" value="KAK8862804.1"/>
    <property type="molecule type" value="Genomic_DNA"/>
</dbReference>
<name>A0ABR2IH14_9PEZI</name>
<comment type="caution">
    <text evidence="3">The sequence shown here is derived from an EMBL/GenBank/DDBJ whole genome shotgun (WGS) entry which is preliminary data.</text>
</comment>
<accession>A0ABR2IH14</accession>
<protein>
    <recommendedName>
        <fullName evidence="5">Infection structure specific protein</fullName>
    </recommendedName>
</protein>
<gene>
    <name evidence="3" type="ORF">PGQ11_009039</name>
</gene>
<feature type="signal peptide" evidence="2">
    <location>
        <begin position="1"/>
        <end position="21"/>
    </location>
</feature>
<sequence length="212" mass="22488">MFPQKITSMMVAAVLVLPATAGLDSIQTTPAPSTTPAPVEMSRECYNEVWENVFNDRKEPSGALRDVISSKDLFLSANMPTSECDLLSKIPASLHEEYFAFESQRSEWWKSDRSHFSKWASTCKGAFPTNNFDREVVTPYMTHSAFLDTYNPASATTCAGVTRGAAPSTSATSGAGAQETSTSEGVAPRRTMAAGGVLAAAAAGAYAAAVVV</sequence>
<feature type="chain" id="PRO_5047089628" description="Infection structure specific protein" evidence="2">
    <location>
        <begin position="22"/>
        <end position="212"/>
    </location>
</feature>
<evidence type="ECO:0000256" key="2">
    <source>
        <dbReference type="SAM" id="SignalP"/>
    </source>
</evidence>
<evidence type="ECO:0008006" key="5">
    <source>
        <dbReference type="Google" id="ProtNLM"/>
    </source>
</evidence>
<feature type="compositionally biased region" description="Low complexity" evidence="1">
    <location>
        <begin position="165"/>
        <end position="183"/>
    </location>
</feature>
<evidence type="ECO:0000256" key="1">
    <source>
        <dbReference type="SAM" id="MobiDB-lite"/>
    </source>
</evidence>